<evidence type="ECO:0000313" key="3">
    <source>
        <dbReference type="EMBL" id="APW60170.1"/>
    </source>
</evidence>
<dbReference type="NCBIfam" id="TIGR01451">
    <property type="entry name" value="B_ant_repeat"/>
    <property type="match status" value="1"/>
</dbReference>
<organism evidence="3 4">
    <name type="scientific">Paludisphaera borealis</name>
    <dbReference type="NCBI Taxonomy" id="1387353"/>
    <lineage>
        <taxon>Bacteria</taxon>
        <taxon>Pseudomonadati</taxon>
        <taxon>Planctomycetota</taxon>
        <taxon>Planctomycetia</taxon>
        <taxon>Isosphaerales</taxon>
        <taxon>Isosphaeraceae</taxon>
        <taxon>Paludisphaera</taxon>
    </lineage>
</organism>
<evidence type="ECO:0000259" key="2">
    <source>
        <dbReference type="Pfam" id="PF01345"/>
    </source>
</evidence>
<dbReference type="STRING" id="1387353.BSF38_01636"/>
<dbReference type="AlphaFoldDB" id="A0A1U7CMK5"/>
<feature type="region of interest" description="Disordered" evidence="1">
    <location>
        <begin position="36"/>
        <end position="59"/>
    </location>
</feature>
<feature type="compositionally biased region" description="Polar residues" evidence="1">
    <location>
        <begin position="447"/>
        <end position="461"/>
    </location>
</feature>
<dbReference type="InterPro" id="IPR047589">
    <property type="entry name" value="DUF11_rpt"/>
</dbReference>
<evidence type="ECO:0000313" key="4">
    <source>
        <dbReference type="Proteomes" id="UP000186309"/>
    </source>
</evidence>
<dbReference type="RefSeq" id="WP_076344620.1">
    <property type="nucleotide sequence ID" value="NZ_CP019082.1"/>
</dbReference>
<dbReference type="EMBL" id="CP019082">
    <property type="protein sequence ID" value="APW60170.1"/>
    <property type="molecule type" value="Genomic_DNA"/>
</dbReference>
<dbReference type="Pfam" id="PF01345">
    <property type="entry name" value="DUF11"/>
    <property type="match status" value="1"/>
</dbReference>
<feature type="domain" description="DUF11" evidence="2">
    <location>
        <begin position="520"/>
        <end position="594"/>
    </location>
</feature>
<reference evidence="4" key="1">
    <citation type="submission" date="2016-12" db="EMBL/GenBank/DDBJ databases">
        <title>Comparative genomics of four Isosphaeraceae planctomycetes: a common pool of plasmids and glycoside hydrolase genes.</title>
        <authorList>
            <person name="Ivanova A."/>
        </authorList>
    </citation>
    <scope>NUCLEOTIDE SEQUENCE [LARGE SCALE GENOMIC DNA]</scope>
    <source>
        <strain evidence="4">PX4</strain>
    </source>
</reference>
<gene>
    <name evidence="3" type="ORF">BSF38_01636</name>
</gene>
<dbReference type="OrthoDB" id="252486at2"/>
<feature type="region of interest" description="Disordered" evidence="1">
    <location>
        <begin position="441"/>
        <end position="462"/>
    </location>
</feature>
<protein>
    <recommendedName>
        <fullName evidence="2">DUF11 domain-containing protein</fullName>
    </recommendedName>
</protein>
<accession>A0A1U7CMK5</accession>
<dbReference type="Proteomes" id="UP000186309">
    <property type="component" value="Chromosome"/>
</dbReference>
<proteinExistence type="predicted"/>
<evidence type="ECO:0000256" key="1">
    <source>
        <dbReference type="SAM" id="MobiDB-lite"/>
    </source>
</evidence>
<dbReference type="KEGG" id="pbor:BSF38_01636"/>
<sequence>MSRHAKPLDHRWIRGGIDAIVLGLAVVAQANAQQAAPADSPTAPTTPIAPAPAAGARPVAPELTPGRPIETATPVATAAPLVVPEGHGLPVGGPALDPSTQIVRFQGPTGLSVEVLAPQALPASVGDGGGIMTVGLQRGVGYRLRLANITERPGAELFPVIEVVGHLHRPAEIDPGKYPIRVVFTDRDLWDAVDNGRLVTKVIYLEDPDQALPLKMKKDEIPTVSISPTEDPVKVAAALGRVVAIVRIGGRRPTIDEIQAGATGDVGLDVLASAPAGGRCPFINGDGGNCSMPCGPACPPLQPPARPWLPRDEYLCDGGDRGARAGTDSYGNLHGVEPRDAVVSFDVGLDRYPDPKVLPTNRVCIYAPRFAEVRVTNGTSEAVEIHGLNLNELTVKASQAEKLDRIKKFTLNQSPELARERSRAQGTRGKVFAGEGSDVQGAMGYGNVQQPSTGSQQQSAETARVRAKPALMKEKVHLVGIKTAESTVVSALTQGAGQTVMSWQPNEMTGVETPPNRPGLAVVKRVSANEAEPGDSVTYVITYRNMGNTPIRSVSIVDSLLPRLEYVAGSAKGPKGAAFTADENRAGAMELKWTLPGAIPPGGSGYVSFQAVVR</sequence>
<name>A0A1U7CMK5_9BACT</name>
<dbReference type="InterPro" id="IPR001434">
    <property type="entry name" value="OmcB-like_DUF11"/>
</dbReference>
<keyword evidence="4" id="KW-1185">Reference proteome</keyword>